<dbReference type="Proteomes" id="UP000600030">
    <property type="component" value="Unassembled WGS sequence"/>
</dbReference>
<sequence>MMRLAIILIVLLLISLPAY</sequence>
<evidence type="ECO:0000313" key="4">
    <source>
        <dbReference type="EMBL" id="MDO2729414.1"/>
    </source>
</evidence>
<evidence type="ECO:0000256" key="1">
    <source>
        <dbReference type="ARBA" id="ARBA00010353"/>
    </source>
</evidence>
<gene>
    <name evidence="3" type="ORF">GTP92_04710</name>
    <name evidence="4" type="ORF">Q2V64_06520</name>
</gene>
<comment type="similarity">
    <text evidence="1">Belongs to the Ibs toxic protein family.</text>
</comment>
<dbReference type="RefSeq" id="WP_106883864.1">
    <property type="nucleotide sequence ID" value="NZ_BLES01000018.1"/>
</dbReference>
<dbReference type="EMBL" id="AAXDPX010000003">
    <property type="protein sequence ID" value="EGO6677638.1"/>
    <property type="molecule type" value="Genomic_DNA"/>
</dbReference>
<dbReference type="Proteomes" id="UP001174465">
    <property type="component" value="Unassembled WGS sequence"/>
</dbReference>
<name>A0AAN3PVK5_ECOLX</name>
<dbReference type="Pfam" id="PF13956">
    <property type="entry name" value="Ibs_toxin"/>
    <property type="match status" value="1"/>
</dbReference>
<dbReference type="EMBL" id="JAUKZB010000003">
    <property type="protein sequence ID" value="MDO2729414.1"/>
    <property type="molecule type" value="Genomic_DNA"/>
</dbReference>
<keyword evidence="2" id="KW-1277">Toxin-antitoxin system</keyword>
<organism evidence="3 5">
    <name type="scientific">Escherichia coli</name>
    <dbReference type="NCBI Taxonomy" id="562"/>
    <lineage>
        <taxon>Bacteria</taxon>
        <taxon>Pseudomonadati</taxon>
        <taxon>Pseudomonadota</taxon>
        <taxon>Gammaproteobacteria</taxon>
        <taxon>Enterobacterales</taxon>
        <taxon>Enterobacteriaceae</taxon>
        <taxon>Escherichia</taxon>
    </lineage>
</organism>
<dbReference type="InterPro" id="IPR025881">
    <property type="entry name" value="Toxin_Ibs"/>
</dbReference>
<evidence type="ECO:0000313" key="5">
    <source>
        <dbReference type="Proteomes" id="UP000600030"/>
    </source>
</evidence>
<evidence type="ECO:0000313" key="3">
    <source>
        <dbReference type="EMBL" id="EGO6677638.1"/>
    </source>
</evidence>
<accession>A0AAN3PVK5</accession>
<reference evidence="3" key="1">
    <citation type="submission" date="2020-01" db="EMBL/GenBank/DDBJ databases">
        <authorList>
            <consortium name="GenomeTrakr network: Whole genome sequencing for foodborne pathogen traceback"/>
        </authorList>
    </citation>
    <scope>NUCLEOTIDE SEQUENCE</scope>
    <source>
        <strain evidence="3">PSU-2311</strain>
    </source>
</reference>
<reference evidence="4" key="2">
    <citation type="submission" date="2023-07" db="EMBL/GenBank/DDBJ databases">
        <title>High risk of intestinal colonization with ESBL-producing Escherichia coli among soldiers of military contingents in specific geographic regions.</title>
        <authorList>
            <person name="Literacka E."/>
        </authorList>
    </citation>
    <scope>NUCLEOTIDE SEQUENCE</scope>
    <source>
        <strain evidence="4">33</strain>
    </source>
</reference>
<dbReference type="AlphaFoldDB" id="A0AAN3PVK5"/>
<comment type="caution">
    <text evidence="3">The sequence shown here is derived from an EMBL/GenBank/DDBJ whole genome shotgun (WGS) entry which is preliminary data.</text>
</comment>
<evidence type="ECO:0000256" key="2">
    <source>
        <dbReference type="ARBA" id="ARBA00022649"/>
    </source>
</evidence>
<protein>
    <submittedName>
        <fullName evidence="3">Type I toxin-antitoxin system Ibs family toxin</fullName>
    </submittedName>
</protein>
<proteinExistence type="inferred from homology"/>